<accession>A0A0M0JLL9</accession>
<dbReference type="PANTHER" id="PTHR13134">
    <property type="entry name" value="TRAFFICKING PROTEIN PARTICLE COMPLEX SUBUNIT 13"/>
    <property type="match status" value="1"/>
</dbReference>
<evidence type="ECO:0000313" key="3">
    <source>
        <dbReference type="Proteomes" id="UP000037460"/>
    </source>
</evidence>
<protein>
    <submittedName>
        <fullName evidence="2">Upf0533 protein</fullName>
    </submittedName>
</protein>
<proteinExistence type="predicted"/>
<dbReference type="InterPro" id="IPR055428">
    <property type="entry name" value="TRAPPC13_C"/>
</dbReference>
<evidence type="ECO:0000259" key="1">
    <source>
        <dbReference type="Pfam" id="PF23643"/>
    </source>
</evidence>
<dbReference type="OrthoDB" id="10250284at2759"/>
<name>A0A0M0JLL9_9EUKA</name>
<feature type="domain" description="Trafficking protein particle complex subunit 13 C-terminal" evidence="1">
    <location>
        <begin position="38"/>
        <end position="137"/>
    </location>
</feature>
<dbReference type="EMBL" id="JWZX01002713">
    <property type="protein sequence ID" value="KOO27451.1"/>
    <property type="molecule type" value="Genomic_DNA"/>
</dbReference>
<dbReference type="PANTHER" id="PTHR13134:SF3">
    <property type="entry name" value="TRAFFICKING PROTEIN PARTICLE COMPLEX SUBUNIT 13"/>
    <property type="match status" value="1"/>
</dbReference>
<reference evidence="3" key="1">
    <citation type="journal article" date="2015" name="PLoS Genet.">
        <title>Genome Sequence and Transcriptome Analyses of Chrysochromulina tobin: Metabolic Tools for Enhanced Algal Fitness in the Prominent Order Prymnesiales (Haptophyceae).</title>
        <authorList>
            <person name="Hovde B.T."/>
            <person name="Deodato C.R."/>
            <person name="Hunsperger H.M."/>
            <person name="Ryken S.A."/>
            <person name="Yost W."/>
            <person name="Jha R.K."/>
            <person name="Patterson J."/>
            <person name="Monnat R.J. Jr."/>
            <person name="Barlow S.B."/>
            <person name="Starkenburg S.R."/>
            <person name="Cattolico R.A."/>
        </authorList>
    </citation>
    <scope>NUCLEOTIDE SEQUENCE</scope>
    <source>
        <strain evidence="3">CCMP291</strain>
    </source>
</reference>
<organism evidence="2 3">
    <name type="scientific">Chrysochromulina tobinii</name>
    <dbReference type="NCBI Taxonomy" id="1460289"/>
    <lineage>
        <taxon>Eukaryota</taxon>
        <taxon>Haptista</taxon>
        <taxon>Haptophyta</taxon>
        <taxon>Prymnesiophyceae</taxon>
        <taxon>Prymnesiales</taxon>
        <taxon>Chrysochromulinaceae</taxon>
        <taxon>Chrysochromulina</taxon>
    </lineage>
</organism>
<gene>
    <name evidence="2" type="ORF">Ctob_009825</name>
</gene>
<dbReference type="Pfam" id="PF23643">
    <property type="entry name" value="TRAPPC13_C"/>
    <property type="match status" value="1"/>
</dbReference>
<dbReference type="AlphaFoldDB" id="A0A0M0JLL9"/>
<dbReference type="GO" id="GO:1990072">
    <property type="term" value="C:TRAPPIII protein complex"/>
    <property type="evidence" value="ECO:0007669"/>
    <property type="project" value="TreeGrafter"/>
</dbReference>
<comment type="caution">
    <text evidence="2">The sequence shown here is derived from an EMBL/GenBank/DDBJ whole genome shotgun (WGS) entry which is preliminary data.</text>
</comment>
<evidence type="ECO:0000313" key="2">
    <source>
        <dbReference type="EMBL" id="KOO27451.1"/>
    </source>
</evidence>
<dbReference type="InterPro" id="IPR010378">
    <property type="entry name" value="TRAPPC13"/>
</dbReference>
<sequence length="142" mass="15428">MEVVWKSSMGEAGRLQSNTVQRKLPVVRGVEIHLISAPSEVHLETPFEIVISVANTSSSEMQLQLMASTMLPPAPAAIVVEGVCTRNLGTFRPNSSQSVTIRMLAIETGMHRVTGLQLIDVLSEQVHEVGSLADIFVLGHRE</sequence>
<dbReference type="Proteomes" id="UP000037460">
    <property type="component" value="Unassembled WGS sequence"/>
</dbReference>
<keyword evidence="3" id="KW-1185">Reference proteome</keyword>